<feature type="transmembrane region" description="Helical" evidence="1">
    <location>
        <begin position="41"/>
        <end position="60"/>
    </location>
</feature>
<accession>A0ABD5RAW5</accession>
<dbReference type="RefSeq" id="WP_227231504.1">
    <property type="nucleotide sequence ID" value="NZ_JAJCVJ010000004.1"/>
</dbReference>
<dbReference type="Proteomes" id="UP001596201">
    <property type="component" value="Unassembled WGS sequence"/>
</dbReference>
<evidence type="ECO:0000256" key="1">
    <source>
        <dbReference type="SAM" id="Phobius"/>
    </source>
</evidence>
<keyword evidence="1" id="KW-0472">Membrane</keyword>
<dbReference type="EMBL" id="JBHSKX010000001">
    <property type="protein sequence ID" value="MFC5367095.1"/>
    <property type="molecule type" value="Genomic_DNA"/>
</dbReference>
<dbReference type="AlphaFoldDB" id="A0ABD5RAW5"/>
<gene>
    <name evidence="2" type="ORF">ACFPJ5_09090</name>
</gene>
<protein>
    <recommendedName>
        <fullName evidence="4">Cardiolipin synthase N-terminal domain-containing protein</fullName>
    </recommendedName>
</protein>
<reference evidence="2 3" key="1">
    <citation type="journal article" date="2019" name="Int. J. Syst. Evol. Microbiol.">
        <title>The Global Catalogue of Microorganisms (GCM) 10K type strain sequencing project: providing services to taxonomists for standard genome sequencing and annotation.</title>
        <authorList>
            <consortium name="The Broad Institute Genomics Platform"/>
            <consortium name="The Broad Institute Genome Sequencing Center for Infectious Disease"/>
            <person name="Wu L."/>
            <person name="Ma J."/>
        </authorList>
    </citation>
    <scope>NUCLEOTIDE SEQUENCE [LARGE SCALE GENOMIC DNA]</scope>
    <source>
        <strain evidence="2 3">CGMCC 1.12237</strain>
    </source>
</reference>
<keyword evidence="1" id="KW-0812">Transmembrane</keyword>
<evidence type="ECO:0000313" key="3">
    <source>
        <dbReference type="Proteomes" id="UP001596201"/>
    </source>
</evidence>
<evidence type="ECO:0008006" key="4">
    <source>
        <dbReference type="Google" id="ProtNLM"/>
    </source>
</evidence>
<keyword evidence="1" id="KW-1133">Transmembrane helix</keyword>
<name>A0ABD5RAW5_9EURY</name>
<evidence type="ECO:0000313" key="2">
    <source>
        <dbReference type="EMBL" id="MFC5367095.1"/>
    </source>
</evidence>
<proteinExistence type="predicted"/>
<keyword evidence="3" id="KW-1185">Reference proteome</keyword>
<comment type="caution">
    <text evidence="2">The sequence shown here is derived from an EMBL/GenBank/DDBJ whole genome shotgun (WGS) entry which is preliminary data.</text>
</comment>
<sequence>MTSPLVSTTTLAFAAITAVAHAVLAGWVYRDAESREVDATPWVVATLLTGVLGAGGYLLVGRD</sequence>
<organism evidence="2 3">
    <name type="scientific">Salinirubrum litoreum</name>
    <dbReference type="NCBI Taxonomy" id="1126234"/>
    <lineage>
        <taxon>Archaea</taxon>
        <taxon>Methanobacteriati</taxon>
        <taxon>Methanobacteriota</taxon>
        <taxon>Stenosarchaea group</taxon>
        <taxon>Halobacteria</taxon>
        <taxon>Halobacteriales</taxon>
        <taxon>Haloferacaceae</taxon>
        <taxon>Salinirubrum</taxon>
    </lineage>
</organism>